<proteinExistence type="predicted"/>
<reference evidence="1 2" key="1">
    <citation type="submission" date="2021-06" db="EMBL/GenBank/DDBJ databases">
        <title>Caerostris extrusa draft genome.</title>
        <authorList>
            <person name="Kono N."/>
            <person name="Arakawa K."/>
        </authorList>
    </citation>
    <scope>NUCLEOTIDE SEQUENCE [LARGE SCALE GENOMIC DNA]</scope>
</reference>
<comment type="caution">
    <text evidence="1">The sequence shown here is derived from an EMBL/GenBank/DDBJ whole genome shotgun (WGS) entry which is preliminary data.</text>
</comment>
<dbReference type="Proteomes" id="UP001054945">
    <property type="component" value="Unassembled WGS sequence"/>
</dbReference>
<evidence type="ECO:0000313" key="2">
    <source>
        <dbReference type="Proteomes" id="UP001054945"/>
    </source>
</evidence>
<keyword evidence="2" id="KW-1185">Reference proteome</keyword>
<sequence length="97" mass="11027">MGRSRLTPRPRDFSSGGCWRVLILPTPPPSLLFNKISRRFFVPQGTLLSDSSVPFMWSYSMTSSFPLIRCSSNFLVFRFVLHDINHGFQLSVEISSA</sequence>
<gene>
    <name evidence="1" type="ORF">CEXT_434201</name>
</gene>
<protein>
    <submittedName>
        <fullName evidence="1">Uncharacterized protein</fullName>
    </submittedName>
</protein>
<evidence type="ECO:0000313" key="1">
    <source>
        <dbReference type="EMBL" id="GIZ04084.1"/>
    </source>
</evidence>
<accession>A0AAV4YAX9</accession>
<name>A0AAV4YAX9_CAEEX</name>
<dbReference type="AlphaFoldDB" id="A0AAV4YAX9"/>
<dbReference type="EMBL" id="BPLR01001691">
    <property type="protein sequence ID" value="GIZ04084.1"/>
    <property type="molecule type" value="Genomic_DNA"/>
</dbReference>
<organism evidence="1 2">
    <name type="scientific">Caerostris extrusa</name>
    <name type="common">Bark spider</name>
    <name type="synonym">Caerostris bankana</name>
    <dbReference type="NCBI Taxonomy" id="172846"/>
    <lineage>
        <taxon>Eukaryota</taxon>
        <taxon>Metazoa</taxon>
        <taxon>Ecdysozoa</taxon>
        <taxon>Arthropoda</taxon>
        <taxon>Chelicerata</taxon>
        <taxon>Arachnida</taxon>
        <taxon>Araneae</taxon>
        <taxon>Araneomorphae</taxon>
        <taxon>Entelegynae</taxon>
        <taxon>Araneoidea</taxon>
        <taxon>Araneidae</taxon>
        <taxon>Caerostris</taxon>
    </lineage>
</organism>